<evidence type="ECO:0000256" key="4">
    <source>
        <dbReference type="PROSITE-ProRule" id="PRU00089"/>
    </source>
</evidence>
<keyword evidence="3 4" id="KW-0539">Nucleus</keyword>
<dbReference type="InterPro" id="IPR051770">
    <property type="entry name" value="Forkhead_box_regulator"/>
</dbReference>
<sequence>LSVTKSSKETRIHRGEKKGGNLAGEGKGTSAMIKSEGVSVHQSISIQHHLHHHHVHQSVLVPDGAKVDGAGAALAQMAPSKKSGTRRQEKPPYSYIALIVMAIQASPAKRLTLSEIYTFLQQRFPFFQGLLPGMEELSAAQSLAQRVLHQAAQRSRSTRERPLLDHRPRLGTHVRRRVLQTTS</sequence>
<dbReference type="Pfam" id="PF00250">
    <property type="entry name" value="Forkhead"/>
    <property type="match status" value="1"/>
</dbReference>
<comment type="subcellular location">
    <subcellularLocation>
        <location evidence="1 4">Nucleus</location>
    </subcellularLocation>
</comment>
<organism evidence="7">
    <name type="scientific">Lygus hesperus</name>
    <name type="common">Western plant bug</name>
    <dbReference type="NCBI Taxonomy" id="30085"/>
    <lineage>
        <taxon>Eukaryota</taxon>
        <taxon>Metazoa</taxon>
        <taxon>Ecdysozoa</taxon>
        <taxon>Arthropoda</taxon>
        <taxon>Hexapoda</taxon>
        <taxon>Insecta</taxon>
        <taxon>Pterygota</taxon>
        <taxon>Neoptera</taxon>
        <taxon>Paraneoptera</taxon>
        <taxon>Hemiptera</taxon>
        <taxon>Heteroptera</taxon>
        <taxon>Panheteroptera</taxon>
        <taxon>Cimicomorpha</taxon>
        <taxon>Miridae</taxon>
        <taxon>Mirini</taxon>
        <taxon>Lygus</taxon>
    </lineage>
</organism>
<evidence type="ECO:0000256" key="1">
    <source>
        <dbReference type="ARBA" id="ARBA00004123"/>
    </source>
</evidence>
<dbReference type="InterPro" id="IPR001766">
    <property type="entry name" value="Fork_head_dom"/>
</dbReference>
<evidence type="ECO:0000256" key="2">
    <source>
        <dbReference type="ARBA" id="ARBA00023125"/>
    </source>
</evidence>
<dbReference type="InterPro" id="IPR018122">
    <property type="entry name" value="TF_fork_head_CS_1"/>
</dbReference>
<feature type="non-terminal residue" evidence="7">
    <location>
        <position position="1"/>
    </location>
</feature>
<dbReference type="PROSITE" id="PS50039">
    <property type="entry name" value="FORK_HEAD_3"/>
    <property type="match status" value="1"/>
</dbReference>
<proteinExistence type="predicted"/>
<dbReference type="InterPro" id="IPR036390">
    <property type="entry name" value="WH_DNA-bd_sf"/>
</dbReference>
<feature type="domain" description="Fork-head" evidence="6">
    <location>
        <begin position="90"/>
        <end position="149"/>
    </location>
</feature>
<accession>A0A146LK43</accession>
<dbReference type="Gene3D" id="1.10.10.10">
    <property type="entry name" value="Winged helix-like DNA-binding domain superfamily/Winged helix DNA-binding domain"/>
    <property type="match status" value="1"/>
</dbReference>
<name>A0A146LK43_LYGHE</name>
<dbReference type="SUPFAM" id="SSF46785">
    <property type="entry name" value="Winged helix' DNA-binding domain"/>
    <property type="match status" value="1"/>
</dbReference>
<dbReference type="GO" id="GO:0000981">
    <property type="term" value="F:DNA-binding transcription factor activity, RNA polymerase II-specific"/>
    <property type="evidence" value="ECO:0007669"/>
    <property type="project" value="TreeGrafter"/>
</dbReference>
<dbReference type="PROSITE" id="PS00657">
    <property type="entry name" value="FORK_HEAD_1"/>
    <property type="match status" value="1"/>
</dbReference>
<dbReference type="GO" id="GO:0005634">
    <property type="term" value="C:nucleus"/>
    <property type="evidence" value="ECO:0007669"/>
    <property type="project" value="UniProtKB-SubCell"/>
</dbReference>
<feature type="region of interest" description="Disordered" evidence="5">
    <location>
        <begin position="1"/>
        <end position="29"/>
    </location>
</feature>
<keyword evidence="2 4" id="KW-0238">DNA-binding</keyword>
<dbReference type="PANTHER" id="PTHR46262:SF2">
    <property type="entry name" value="FORKHEAD BOX PROTEIN BINIOU"/>
    <property type="match status" value="1"/>
</dbReference>
<dbReference type="AlphaFoldDB" id="A0A146LK43"/>
<feature type="DNA-binding region" description="Fork-head" evidence="4">
    <location>
        <begin position="90"/>
        <end position="149"/>
    </location>
</feature>
<dbReference type="GO" id="GO:0000978">
    <property type="term" value="F:RNA polymerase II cis-regulatory region sequence-specific DNA binding"/>
    <property type="evidence" value="ECO:0007669"/>
    <property type="project" value="TreeGrafter"/>
</dbReference>
<feature type="compositionally biased region" description="Basic and acidic residues" evidence="5">
    <location>
        <begin position="1"/>
        <end position="19"/>
    </location>
</feature>
<evidence type="ECO:0000259" key="6">
    <source>
        <dbReference type="PROSITE" id="PS50039"/>
    </source>
</evidence>
<dbReference type="PANTHER" id="PTHR46262">
    <property type="entry name" value="FORKHEAD BOX PROTEIN BINIOU"/>
    <property type="match status" value="1"/>
</dbReference>
<dbReference type="EMBL" id="GDHC01010984">
    <property type="protein sequence ID" value="JAQ07645.1"/>
    <property type="molecule type" value="Transcribed_RNA"/>
</dbReference>
<evidence type="ECO:0000256" key="5">
    <source>
        <dbReference type="SAM" id="MobiDB-lite"/>
    </source>
</evidence>
<evidence type="ECO:0000313" key="7">
    <source>
        <dbReference type="EMBL" id="JAQ07645.1"/>
    </source>
</evidence>
<reference evidence="7" key="1">
    <citation type="journal article" date="2016" name="Gigascience">
        <title>De novo construction of an expanded transcriptome assembly for the western tarnished plant bug, Lygus hesperus.</title>
        <authorList>
            <person name="Tassone E.E."/>
            <person name="Geib S.M."/>
            <person name="Hall B."/>
            <person name="Fabrick J.A."/>
            <person name="Brent C.S."/>
            <person name="Hull J.J."/>
        </authorList>
    </citation>
    <scope>NUCLEOTIDE SEQUENCE</scope>
</reference>
<dbReference type="SMART" id="SM00339">
    <property type="entry name" value="FH"/>
    <property type="match status" value="1"/>
</dbReference>
<gene>
    <name evidence="7" type="primary">foxf1-b</name>
    <name evidence="7" type="ORF">g.24594</name>
</gene>
<dbReference type="InterPro" id="IPR036388">
    <property type="entry name" value="WH-like_DNA-bd_sf"/>
</dbReference>
<evidence type="ECO:0000256" key="3">
    <source>
        <dbReference type="ARBA" id="ARBA00023242"/>
    </source>
</evidence>
<dbReference type="PRINTS" id="PR00053">
    <property type="entry name" value="FORKHEAD"/>
</dbReference>
<protein>
    <submittedName>
        <fullName evidence="7">Forkhead box protein F1-B</fullName>
    </submittedName>
</protein>
<dbReference type="GO" id="GO:0009887">
    <property type="term" value="P:animal organ morphogenesis"/>
    <property type="evidence" value="ECO:0007669"/>
    <property type="project" value="TreeGrafter"/>
</dbReference>